<evidence type="ECO:0000313" key="2">
    <source>
        <dbReference type="Proteomes" id="UP000809273"/>
    </source>
</evidence>
<comment type="caution">
    <text evidence="1">The sequence shown here is derived from an EMBL/GenBank/DDBJ whole genome shotgun (WGS) entry which is preliminary data.</text>
</comment>
<protein>
    <recommendedName>
        <fullName evidence="3">Galactose-1-phosphate uridylyltransferase</fullName>
    </recommendedName>
</protein>
<reference evidence="1" key="2">
    <citation type="submission" date="2021-01" db="EMBL/GenBank/DDBJ databases">
        <authorList>
            <person name="Hahn C.R."/>
            <person name="Youssef N.H."/>
            <person name="Elshahed M."/>
        </authorList>
    </citation>
    <scope>NUCLEOTIDE SEQUENCE</scope>
    <source>
        <strain evidence="1">Zod_Metabat.24</strain>
    </source>
</reference>
<dbReference type="EMBL" id="JAFGIX010000027">
    <property type="protein sequence ID" value="MBN1572626.1"/>
    <property type="molecule type" value="Genomic_DNA"/>
</dbReference>
<reference evidence="1" key="1">
    <citation type="journal article" date="2021" name="Environ. Microbiol.">
        <title>Genomic characterization of three novel Desulfobacterota classes expand the metabolic and phylogenetic diversity of the phylum.</title>
        <authorList>
            <person name="Murphy C.L."/>
            <person name="Biggerstaff J."/>
            <person name="Eichhorn A."/>
            <person name="Ewing E."/>
            <person name="Shahan R."/>
            <person name="Soriano D."/>
            <person name="Stewart S."/>
            <person name="VanMol K."/>
            <person name="Walker R."/>
            <person name="Walters P."/>
            <person name="Elshahed M.S."/>
            <person name="Youssef N.H."/>
        </authorList>
    </citation>
    <scope>NUCLEOTIDE SEQUENCE</scope>
    <source>
        <strain evidence="1">Zod_Metabat.24</strain>
    </source>
</reference>
<sequence>MEFKKIVKDAEFYDPFNEFKLTKRPTEIRTDPLFGRSIRIIYFPVTLPPPPDQRPIADATKPFCPFCRPAVFEKTPRFVEELVPEGRIEVGSSVLFPNAFPYDAFSVVGVVGEEHFVPMDSFTPELFSDAFSAACNFMERVYKKYPEYRHHSINMNYMPTAGGSIIHPHIQIIAGDIPTNYQRELSERATGYTKRHNRNYFEDLVREEERLGERFIARDEGIVFLASFAPMGITEFLAIFEGGEDMMAVRGKVREKFAAMGSGIVSVLKYLHSLNFASFNMSIYFAEPGNPGYPTHLRIVPRTQLPPMGASDVNYFEMLHHEVLTIIKPEEAAEGARAVFGA</sequence>
<dbReference type="SUPFAM" id="SSF54197">
    <property type="entry name" value="HIT-like"/>
    <property type="match status" value="2"/>
</dbReference>
<dbReference type="AlphaFoldDB" id="A0A9D8PKL7"/>
<proteinExistence type="predicted"/>
<dbReference type="Gene3D" id="3.30.428.10">
    <property type="entry name" value="HIT-like"/>
    <property type="match status" value="2"/>
</dbReference>
<name>A0A9D8PKL7_9DELT</name>
<evidence type="ECO:0000313" key="1">
    <source>
        <dbReference type="EMBL" id="MBN1572626.1"/>
    </source>
</evidence>
<accession>A0A9D8PKL7</accession>
<dbReference type="Proteomes" id="UP000809273">
    <property type="component" value="Unassembled WGS sequence"/>
</dbReference>
<gene>
    <name evidence="1" type="ORF">JW984_05445</name>
</gene>
<dbReference type="InterPro" id="IPR036265">
    <property type="entry name" value="HIT-like_sf"/>
</dbReference>
<evidence type="ECO:0008006" key="3">
    <source>
        <dbReference type="Google" id="ProtNLM"/>
    </source>
</evidence>
<organism evidence="1 2">
    <name type="scientific">Candidatus Zymogenus saltonus</name>
    <dbReference type="NCBI Taxonomy" id="2844893"/>
    <lineage>
        <taxon>Bacteria</taxon>
        <taxon>Deltaproteobacteria</taxon>
        <taxon>Candidatus Zymogenia</taxon>
        <taxon>Candidatus Zymogeniales</taxon>
        <taxon>Candidatus Zymogenaceae</taxon>
        <taxon>Candidatus Zymogenus</taxon>
    </lineage>
</organism>